<proteinExistence type="predicted"/>
<dbReference type="Proteomes" id="UP000542342">
    <property type="component" value="Unassembled WGS sequence"/>
</dbReference>
<reference evidence="2 3" key="1">
    <citation type="submission" date="2020-07" db="EMBL/GenBank/DDBJ databases">
        <title>Thermogemmata thermophila gen. nov., sp. nov., a novel moderate thermophilic planctomycete from a Kamchatka hot spring.</title>
        <authorList>
            <person name="Elcheninov A.G."/>
            <person name="Podosokorskaya O.A."/>
            <person name="Kovaleva O.L."/>
            <person name="Novikov A."/>
            <person name="Bonch-Osmolovskaya E.A."/>
            <person name="Toshchakov S.V."/>
            <person name="Kublanov I.V."/>
        </authorList>
    </citation>
    <scope>NUCLEOTIDE SEQUENCE [LARGE SCALE GENOMIC DNA]</scope>
    <source>
        <strain evidence="2 3">2918</strain>
    </source>
</reference>
<evidence type="ECO:0000313" key="3">
    <source>
        <dbReference type="Proteomes" id="UP000542342"/>
    </source>
</evidence>
<dbReference type="AlphaFoldDB" id="A0A7V8VFE5"/>
<gene>
    <name evidence="2" type="ORF">H0921_12390</name>
</gene>
<evidence type="ECO:0000313" key="2">
    <source>
        <dbReference type="EMBL" id="MBA2226961.1"/>
    </source>
</evidence>
<name>A0A7V8VFE5_9BACT</name>
<organism evidence="2 3">
    <name type="scientific">Thermogemmata fonticola</name>
    <dbReference type="NCBI Taxonomy" id="2755323"/>
    <lineage>
        <taxon>Bacteria</taxon>
        <taxon>Pseudomonadati</taxon>
        <taxon>Planctomycetota</taxon>
        <taxon>Planctomycetia</taxon>
        <taxon>Gemmatales</taxon>
        <taxon>Gemmataceae</taxon>
        <taxon>Thermogemmata</taxon>
    </lineage>
</organism>
<keyword evidence="3" id="KW-1185">Reference proteome</keyword>
<comment type="caution">
    <text evidence="2">The sequence shown here is derived from an EMBL/GenBank/DDBJ whole genome shotgun (WGS) entry which is preliminary data.</text>
</comment>
<dbReference type="EMBL" id="JACEFB010000009">
    <property type="protein sequence ID" value="MBA2226961.1"/>
    <property type="molecule type" value="Genomic_DNA"/>
</dbReference>
<protein>
    <submittedName>
        <fullName evidence="2">Uncharacterized protein</fullName>
    </submittedName>
</protein>
<evidence type="ECO:0000256" key="1">
    <source>
        <dbReference type="SAM" id="MobiDB-lite"/>
    </source>
</evidence>
<dbReference type="RefSeq" id="WP_194538542.1">
    <property type="nucleotide sequence ID" value="NZ_JACEFB010000009.1"/>
</dbReference>
<feature type="region of interest" description="Disordered" evidence="1">
    <location>
        <begin position="1"/>
        <end position="21"/>
    </location>
</feature>
<accession>A0A7V8VFE5</accession>
<sequence length="91" mass="10008">MSAADPSWRGERGSWPAGGEDSIVQPLFDAVCGEVVRSDDEVVELSLLLPRWQILALEEAAHRWGMTTGQFIRKLLAEVLAAPPALPPDWQ</sequence>